<evidence type="ECO:0000313" key="3">
    <source>
        <dbReference type="Proteomes" id="UP000470772"/>
    </source>
</evidence>
<accession>A0A6A9QKU3</accession>
<dbReference type="EMBL" id="WGGD01000005">
    <property type="protein sequence ID" value="MUN29626.1"/>
    <property type="molecule type" value="Genomic_DNA"/>
</dbReference>
<keyword evidence="1" id="KW-1133">Transmembrane helix</keyword>
<feature type="transmembrane region" description="Helical" evidence="1">
    <location>
        <begin position="137"/>
        <end position="160"/>
    </location>
</feature>
<comment type="caution">
    <text evidence="2">The sequence shown here is derived from an EMBL/GenBank/DDBJ whole genome shotgun (WGS) entry which is preliminary data.</text>
</comment>
<reference evidence="2 3" key="1">
    <citation type="submission" date="2019-10" db="EMBL/GenBank/DDBJ databases">
        <title>Sequencing and Assembly of Multiple Reported Metal-Biooxidizing Members of the Extremely Thermoacidophilic Archaeal Family Sulfolobaceae.</title>
        <authorList>
            <person name="Counts J.A."/>
            <person name="Kelly R.M."/>
        </authorList>
    </citation>
    <scope>NUCLEOTIDE SEQUENCE [LARGE SCALE GENOMIC DNA]</scope>
    <source>
        <strain evidence="2 3">DSM 6482</strain>
    </source>
</reference>
<dbReference type="Proteomes" id="UP000470772">
    <property type="component" value="Unassembled WGS sequence"/>
</dbReference>
<proteinExistence type="predicted"/>
<dbReference type="InterPro" id="IPR009705">
    <property type="entry name" value="DUF1286"/>
</dbReference>
<protein>
    <submittedName>
        <fullName evidence="2">DUF1286 domain-containing protein</fullName>
    </submittedName>
</protein>
<dbReference type="Pfam" id="PF06939">
    <property type="entry name" value="DUF1286"/>
    <property type="match status" value="1"/>
</dbReference>
<gene>
    <name evidence="2" type="ORF">GC250_09310</name>
</gene>
<evidence type="ECO:0000256" key="1">
    <source>
        <dbReference type="SAM" id="Phobius"/>
    </source>
</evidence>
<organism evidence="2 3">
    <name type="scientific">Sulfuracidifex metallicus DSM 6482 = JCM 9184</name>
    <dbReference type="NCBI Taxonomy" id="523847"/>
    <lineage>
        <taxon>Archaea</taxon>
        <taxon>Thermoproteota</taxon>
        <taxon>Thermoprotei</taxon>
        <taxon>Sulfolobales</taxon>
        <taxon>Sulfolobaceae</taxon>
        <taxon>Sulfuracidifex</taxon>
    </lineage>
</organism>
<keyword evidence="1" id="KW-0812">Transmembrane</keyword>
<feature type="transmembrane region" description="Helical" evidence="1">
    <location>
        <begin position="24"/>
        <end position="44"/>
    </location>
</feature>
<dbReference type="AlphaFoldDB" id="A0A6A9QKU3"/>
<evidence type="ECO:0000313" key="2">
    <source>
        <dbReference type="EMBL" id="MUN29626.1"/>
    </source>
</evidence>
<keyword evidence="3" id="KW-1185">Reference proteome</keyword>
<sequence>MKLVTHYLFTTGLLSLIMSMFTPYYLVLSGVVAIAGNLIIDGLGHKEVQTRRGTIPTRTPLTHTYPRSVVWGLLPSIPFLLLGYFLGYYLWWLAVASVLVGPSHMFLDMFTEAGVYVKKGGKWRRYALAHFRYNNPFANGLAALAGVFMLLASIHGIHYYHYYHYYNYYS</sequence>
<dbReference type="RefSeq" id="WP_156017252.1">
    <property type="nucleotide sequence ID" value="NZ_WGGD01000005.1"/>
</dbReference>
<keyword evidence="1" id="KW-0472">Membrane</keyword>
<name>A0A6A9QKU3_SULME</name>